<accession>A0A344L6L2</accession>
<dbReference type="GO" id="GO:0008930">
    <property type="term" value="F:methylthioadenosine nucleosidase activity"/>
    <property type="evidence" value="ECO:0007669"/>
    <property type="project" value="TreeGrafter"/>
</dbReference>
<dbReference type="PANTHER" id="PTHR46832:SF1">
    <property type="entry name" value="5'-METHYLTHIOADENOSINE_S-ADENOSYLHOMOCYSTEINE NUCLEOSIDASE"/>
    <property type="match status" value="1"/>
</dbReference>
<dbReference type="GO" id="GO:0019284">
    <property type="term" value="P:L-methionine salvage from S-adenosylmethionine"/>
    <property type="evidence" value="ECO:0007669"/>
    <property type="project" value="TreeGrafter"/>
</dbReference>
<organism evidence="3 4">
    <name type="scientific">Amycolatopsis albispora</name>
    <dbReference type="NCBI Taxonomy" id="1804986"/>
    <lineage>
        <taxon>Bacteria</taxon>
        <taxon>Bacillati</taxon>
        <taxon>Actinomycetota</taxon>
        <taxon>Actinomycetes</taxon>
        <taxon>Pseudonocardiales</taxon>
        <taxon>Pseudonocardiaceae</taxon>
        <taxon>Amycolatopsis</taxon>
    </lineage>
</organism>
<feature type="region of interest" description="Disordered" evidence="1">
    <location>
        <begin position="188"/>
        <end position="226"/>
    </location>
</feature>
<dbReference type="Pfam" id="PF01048">
    <property type="entry name" value="PNP_UDP_1"/>
    <property type="match status" value="1"/>
</dbReference>
<dbReference type="PANTHER" id="PTHR46832">
    <property type="entry name" value="5'-METHYLTHIOADENOSINE/S-ADENOSYLHOMOCYSTEINE NUCLEOSIDASE"/>
    <property type="match status" value="1"/>
</dbReference>
<dbReference type="AlphaFoldDB" id="A0A344L6L2"/>
<gene>
    <name evidence="3" type="ORF">A4R43_15050</name>
</gene>
<dbReference type="GO" id="GO:0009116">
    <property type="term" value="P:nucleoside metabolic process"/>
    <property type="evidence" value="ECO:0007669"/>
    <property type="project" value="InterPro"/>
</dbReference>
<proteinExistence type="predicted"/>
<evidence type="ECO:0000259" key="2">
    <source>
        <dbReference type="Pfam" id="PF01048"/>
    </source>
</evidence>
<dbReference type="Proteomes" id="UP000250434">
    <property type="component" value="Chromosome"/>
</dbReference>
<evidence type="ECO:0000313" key="3">
    <source>
        <dbReference type="EMBL" id="AXB43686.1"/>
    </source>
</evidence>
<dbReference type="KEGG" id="aab:A4R43_15050"/>
<evidence type="ECO:0000256" key="1">
    <source>
        <dbReference type="SAM" id="MobiDB-lite"/>
    </source>
</evidence>
<dbReference type="SUPFAM" id="SSF53167">
    <property type="entry name" value="Purine and uridine phosphorylases"/>
    <property type="match status" value="1"/>
</dbReference>
<name>A0A344L6L2_9PSEU</name>
<sequence length="252" mass="26522">MITERAITTFAPQALLFVGVAGALDDDLESGDIVVATKVYGYHGGKEEDSGFLTRPQAWEASYVLEELARHTSRLGAWTALVQDSPNAQQPQVHFKPVAAGEVVLNSRTTPLAAQLHTTYNDAAAIEMESAGVAKAGHLNHNLPTLAIRGISDKADGNKHTADKAGGQPIAAANAAAFAIALTETIPADGKRHTSNTEGAARGQKDPGPGATHPDTTVTDSDGSRAGKYRMLLRDNKGVQAGEHNTQHNTFN</sequence>
<reference evidence="3 4" key="1">
    <citation type="submission" date="2016-04" db="EMBL/GenBank/DDBJ databases">
        <title>Complete genome sequence and analysis of deep-sea sediment isolate, Amycolatopsis sp. WP1.</title>
        <authorList>
            <person name="Wang H."/>
            <person name="Chen S."/>
            <person name="Wu Q."/>
        </authorList>
    </citation>
    <scope>NUCLEOTIDE SEQUENCE [LARGE SCALE GENOMIC DNA]</scope>
    <source>
        <strain evidence="3 4">WP1</strain>
    </source>
</reference>
<dbReference type="InterPro" id="IPR000845">
    <property type="entry name" value="Nucleoside_phosphorylase_d"/>
</dbReference>
<dbReference type="CDD" id="cd09008">
    <property type="entry name" value="MTAN"/>
    <property type="match status" value="1"/>
</dbReference>
<evidence type="ECO:0000313" key="4">
    <source>
        <dbReference type="Proteomes" id="UP000250434"/>
    </source>
</evidence>
<dbReference type="InterPro" id="IPR035994">
    <property type="entry name" value="Nucleoside_phosphorylase_sf"/>
</dbReference>
<feature type="domain" description="Nucleoside phosphorylase" evidence="2">
    <location>
        <begin position="2"/>
        <end position="182"/>
    </location>
</feature>
<dbReference type="EMBL" id="CP015163">
    <property type="protein sequence ID" value="AXB43686.1"/>
    <property type="molecule type" value="Genomic_DNA"/>
</dbReference>
<dbReference type="GO" id="GO:0008782">
    <property type="term" value="F:adenosylhomocysteine nucleosidase activity"/>
    <property type="evidence" value="ECO:0007669"/>
    <property type="project" value="TreeGrafter"/>
</dbReference>
<dbReference type="GO" id="GO:0005829">
    <property type="term" value="C:cytosol"/>
    <property type="evidence" value="ECO:0007669"/>
    <property type="project" value="TreeGrafter"/>
</dbReference>
<dbReference type="Gene3D" id="3.40.50.1580">
    <property type="entry name" value="Nucleoside phosphorylase domain"/>
    <property type="match status" value="1"/>
</dbReference>
<protein>
    <recommendedName>
        <fullName evidence="2">Nucleoside phosphorylase domain-containing protein</fullName>
    </recommendedName>
</protein>
<keyword evidence="4" id="KW-1185">Reference proteome</keyword>